<dbReference type="InterPro" id="IPR015424">
    <property type="entry name" value="PyrdxlP-dep_Trfase"/>
</dbReference>
<dbReference type="InterPro" id="IPR015422">
    <property type="entry name" value="PyrdxlP-dep_Trfase_small"/>
</dbReference>
<dbReference type="Proteomes" id="UP000238413">
    <property type="component" value="Chromosome"/>
</dbReference>
<dbReference type="EMBL" id="CP026652">
    <property type="protein sequence ID" value="AVH54802.1"/>
    <property type="molecule type" value="Genomic_DNA"/>
</dbReference>
<gene>
    <name evidence="1" type="ORF">C4B68_02150</name>
</gene>
<proteinExistence type="predicted"/>
<reference evidence="1 2" key="1">
    <citation type="submission" date="2018-02" db="EMBL/GenBank/DDBJ databases">
        <title>Complete genome sequence of Streptomyces dengpaensis, the producer of angucyclines.</title>
        <authorList>
            <person name="Yumei L."/>
        </authorList>
    </citation>
    <scope>NUCLEOTIDE SEQUENCE [LARGE SCALE GENOMIC DNA]</scope>
    <source>
        <strain evidence="1 2">XZHG99</strain>
    </source>
</reference>
<organism evidence="1 2">
    <name type="scientific">Streptomyces dengpaensis</name>
    <dbReference type="NCBI Taxonomy" id="2049881"/>
    <lineage>
        <taxon>Bacteria</taxon>
        <taxon>Bacillati</taxon>
        <taxon>Actinomycetota</taxon>
        <taxon>Actinomycetes</taxon>
        <taxon>Kitasatosporales</taxon>
        <taxon>Streptomycetaceae</taxon>
        <taxon>Streptomyces</taxon>
    </lineage>
</organism>
<evidence type="ECO:0008006" key="3">
    <source>
        <dbReference type="Google" id="ProtNLM"/>
    </source>
</evidence>
<evidence type="ECO:0000313" key="1">
    <source>
        <dbReference type="EMBL" id="AVH54802.1"/>
    </source>
</evidence>
<dbReference type="Gene3D" id="3.90.1150.10">
    <property type="entry name" value="Aspartate Aminotransferase, domain 1"/>
    <property type="match status" value="1"/>
</dbReference>
<protein>
    <recommendedName>
        <fullName evidence="3">Aminotransferase class V domain-containing protein</fullName>
    </recommendedName>
</protein>
<keyword evidence="2" id="KW-1185">Reference proteome</keyword>
<name>A0ABN5HYY4_9ACTN</name>
<evidence type="ECO:0000313" key="2">
    <source>
        <dbReference type="Proteomes" id="UP000238413"/>
    </source>
</evidence>
<dbReference type="SUPFAM" id="SSF53383">
    <property type="entry name" value="PLP-dependent transferases"/>
    <property type="match status" value="1"/>
</dbReference>
<accession>A0ABN5HYY4</accession>
<sequence length="82" mass="8951">MASLDGVDLDPSTVHTNIVRFRLTDTKAAVFVEEMHRRGVHVLPSGEDGARAVFYLDIGEKEASKAIAAVEATLTELKRTEP</sequence>